<reference evidence="2" key="1">
    <citation type="submission" date="2025-08" db="UniProtKB">
        <authorList>
            <consortium name="RefSeq"/>
        </authorList>
    </citation>
    <scope>IDENTIFICATION</scope>
    <source>
        <tissue evidence="2">Whole body</tissue>
    </source>
</reference>
<dbReference type="OrthoDB" id="6608868at2759"/>
<dbReference type="AlphaFoldDB" id="A0A8B8F3U3"/>
<name>A0A8B8F3U3_9HEMI</name>
<accession>A0A8B8F3U3</accession>
<evidence type="ECO:0000313" key="1">
    <source>
        <dbReference type="Proteomes" id="UP000694846"/>
    </source>
</evidence>
<gene>
    <name evidence="2" type="primary">LOC112679397</name>
</gene>
<dbReference type="RefSeq" id="XP_025404972.1">
    <property type="nucleotide sequence ID" value="XM_025549187.1"/>
</dbReference>
<proteinExistence type="predicted"/>
<dbReference type="GeneID" id="112679397"/>
<evidence type="ECO:0000313" key="2">
    <source>
        <dbReference type="RefSeq" id="XP_025404972.1"/>
    </source>
</evidence>
<dbReference type="Proteomes" id="UP000694846">
    <property type="component" value="Unplaced"/>
</dbReference>
<protein>
    <submittedName>
        <fullName evidence="2">Rho GTPase-activating protein gacN-like</fullName>
    </submittedName>
</protein>
<keyword evidence="1" id="KW-1185">Reference proteome</keyword>
<organism evidence="1 2">
    <name type="scientific">Sipha flava</name>
    <name type="common">yellow sugarcane aphid</name>
    <dbReference type="NCBI Taxonomy" id="143950"/>
    <lineage>
        <taxon>Eukaryota</taxon>
        <taxon>Metazoa</taxon>
        <taxon>Ecdysozoa</taxon>
        <taxon>Arthropoda</taxon>
        <taxon>Hexapoda</taxon>
        <taxon>Insecta</taxon>
        <taxon>Pterygota</taxon>
        <taxon>Neoptera</taxon>
        <taxon>Paraneoptera</taxon>
        <taxon>Hemiptera</taxon>
        <taxon>Sternorrhyncha</taxon>
        <taxon>Aphidomorpha</taxon>
        <taxon>Aphidoidea</taxon>
        <taxon>Aphididae</taxon>
        <taxon>Sipha</taxon>
    </lineage>
</organism>
<sequence length="285" mass="33722">MTHKIVKSEEFSACLKETQSNDTLKSTYYGIYIILNNQKITKNGSDNSDGFKSNSETKIKLKSIEKVFKELEVKDLLIKNKFMTDQVLSNIDRNKVNNDQNIMIKTELNKIKTDIDKLCNRKISKEMENFQNFQILITTITQIDNQMGQFMLEMKNLKTLVEGACENKHIMKEIMKLLDYMKEQHCIQISKNQKYFDEQTSKYKYKIEELKAYASSKDKEVETLEERVTHQENHINYCEDYITRVNEFITDKEKLEDMDKIETEYIKDMIKSLDNECLIEDPKIC</sequence>